<proteinExistence type="predicted"/>
<evidence type="ECO:0000313" key="1">
    <source>
        <dbReference type="EMBL" id="TWT84784.1"/>
    </source>
</evidence>
<gene>
    <name evidence="1" type="ORF">CA13_62640</name>
</gene>
<dbReference type="AlphaFoldDB" id="A0A5C5ZBT9"/>
<reference evidence="1 2" key="1">
    <citation type="submission" date="2019-02" db="EMBL/GenBank/DDBJ databases">
        <title>Deep-cultivation of Planctomycetes and their phenomic and genomic characterization uncovers novel biology.</title>
        <authorList>
            <person name="Wiegand S."/>
            <person name="Jogler M."/>
            <person name="Boedeker C."/>
            <person name="Pinto D."/>
            <person name="Vollmers J."/>
            <person name="Rivas-Marin E."/>
            <person name="Kohn T."/>
            <person name="Peeters S.H."/>
            <person name="Heuer A."/>
            <person name="Rast P."/>
            <person name="Oberbeckmann S."/>
            <person name="Bunk B."/>
            <person name="Jeske O."/>
            <person name="Meyerdierks A."/>
            <person name="Storesund J.E."/>
            <person name="Kallscheuer N."/>
            <person name="Luecker S."/>
            <person name="Lage O.M."/>
            <person name="Pohl T."/>
            <person name="Merkel B.J."/>
            <person name="Hornburger P."/>
            <person name="Mueller R.-W."/>
            <person name="Bruemmer F."/>
            <person name="Labrenz M."/>
            <person name="Spormann A.M."/>
            <person name="Op Den Camp H."/>
            <person name="Overmann J."/>
            <person name="Amann R."/>
            <person name="Jetten M.S.M."/>
            <person name="Mascher T."/>
            <person name="Medema M.H."/>
            <person name="Devos D.P."/>
            <person name="Kaster A.-K."/>
            <person name="Ovreas L."/>
            <person name="Rohde M."/>
            <person name="Galperin M.Y."/>
            <person name="Jogler C."/>
        </authorList>
    </citation>
    <scope>NUCLEOTIDE SEQUENCE [LARGE SCALE GENOMIC DNA]</scope>
    <source>
        <strain evidence="1 2">CA13</strain>
    </source>
</reference>
<accession>A0A5C5ZBT9</accession>
<dbReference type="Proteomes" id="UP000315010">
    <property type="component" value="Unassembled WGS sequence"/>
</dbReference>
<sequence length="103" mass="12008">MLRAIDCDRSRDRDHGLVSRCIQPTRLKPRTSWILFELVLENSKRSLELRQQPVGVGTRKTYRAIYTIQDNTVYVLTVRRSSQDTLSAAELDDVLAELKQFRE</sequence>
<name>A0A5C5ZBT9_9BACT</name>
<organism evidence="1 2">
    <name type="scientific">Novipirellula herctigrandis</name>
    <dbReference type="NCBI Taxonomy" id="2527986"/>
    <lineage>
        <taxon>Bacteria</taxon>
        <taxon>Pseudomonadati</taxon>
        <taxon>Planctomycetota</taxon>
        <taxon>Planctomycetia</taxon>
        <taxon>Pirellulales</taxon>
        <taxon>Pirellulaceae</taxon>
        <taxon>Novipirellula</taxon>
    </lineage>
</organism>
<keyword evidence="2" id="KW-1185">Reference proteome</keyword>
<protein>
    <submittedName>
        <fullName evidence="1">Uncharacterized protein</fullName>
    </submittedName>
</protein>
<dbReference type="EMBL" id="SJPJ01000001">
    <property type="protein sequence ID" value="TWT84784.1"/>
    <property type="molecule type" value="Genomic_DNA"/>
</dbReference>
<comment type="caution">
    <text evidence="1">The sequence shown here is derived from an EMBL/GenBank/DDBJ whole genome shotgun (WGS) entry which is preliminary data.</text>
</comment>
<evidence type="ECO:0000313" key="2">
    <source>
        <dbReference type="Proteomes" id="UP000315010"/>
    </source>
</evidence>